<reference evidence="1 2" key="1">
    <citation type="submission" date="2018-06" db="EMBL/GenBank/DDBJ databases">
        <title>Comparative genomics reveals the genomic features of Rhizophagus irregularis, R. cerebriforme, R. diaphanum and Gigaspora rosea, and their symbiotic lifestyle signature.</title>
        <authorList>
            <person name="Morin E."/>
            <person name="San Clemente H."/>
            <person name="Chen E.C.H."/>
            <person name="De La Providencia I."/>
            <person name="Hainaut M."/>
            <person name="Kuo A."/>
            <person name="Kohler A."/>
            <person name="Murat C."/>
            <person name="Tang N."/>
            <person name="Roy S."/>
            <person name="Loubradou J."/>
            <person name="Henrissat B."/>
            <person name="Grigoriev I.V."/>
            <person name="Corradi N."/>
            <person name="Roux C."/>
            <person name="Martin F.M."/>
        </authorList>
    </citation>
    <scope>NUCLEOTIDE SEQUENCE [LARGE SCALE GENOMIC DNA]</scope>
    <source>
        <strain evidence="1 2">DAOM 194757</strain>
    </source>
</reference>
<comment type="caution">
    <text evidence="1">The sequence shown here is derived from an EMBL/GenBank/DDBJ whole genome shotgun (WGS) entry which is preliminary data.</text>
</comment>
<evidence type="ECO:0000313" key="2">
    <source>
        <dbReference type="Proteomes" id="UP000266673"/>
    </source>
</evidence>
<gene>
    <name evidence="1" type="ORF">C2G38_2187565</name>
</gene>
<accession>A0A397V4L1</accession>
<protein>
    <submittedName>
        <fullName evidence="1">Uncharacterized protein</fullName>
    </submittedName>
</protein>
<dbReference type="EMBL" id="QKWP01000613">
    <property type="protein sequence ID" value="RIB17345.1"/>
    <property type="molecule type" value="Genomic_DNA"/>
</dbReference>
<sequence length="71" mass="8443">MQQQSMNLLHHIEDTTIVNFTNPRFSEKLEYLNTKIDNYVLKENDIWGNLPIENSQLCMENYNNKQGKVLK</sequence>
<dbReference type="Proteomes" id="UP000266673">
    <property type="component" value="Unassembled WGS sequence"/>
</dbReference>
<dbReference type="AlphaFoldDB" id="A0A397V4L1"/>
<keyword evidence="2" id="KW-1185">Reference proteome</keyword>
<organism evidence="1 2">
    <name type="scientific">Gigaspora rosea</name>
    <dbReference type="NCBI Taxonomy" id="44941"/>
    <lineage>
        <taxon>Eukaryota</taxon>
        <taxon>Fungi</taxon>
        <taxon>Fungi incertae sedis</taxon>
        <taxon>Mucoromycota</taxon>
        <taxon>Glomeromycotina</taxon>
        <taxon>Glomeromycetes</taxon>
        <taxon>Diversisporales</taxon>
        <taxon>Gigasporaceae</taxon>
        <taxon>Gigaspora</taxon>
    </lineage>
</organism>
<evidence type="ECO:0000313" key="1">
    <source>
        <dbReference type="EMBL" id="RIB17345.1"/>
    </source>
</evidence>
<proteinExistence type="predicted"/>
<name>A0A397V4L1_9GLOM</name>
<dbReference type="OrthoDB" id="10514336at2759"/>